<feature type="domain" description="Transglutaminase-like" evidence="2">
    <location>
        <begin position="279"/>
        <end position="335"/>
    </location>
</feature>
<dbReference type="InterPro" id="IPR032179">
    <property type="entry name" value="Cry22Aa_Ig-like"/>
</dbReference>
<gene>
    <name evidence="3" type="ORF">IAC53_03425</name>
</gene>
<sequence length="381" mass="41050">MQAHKRVSKLSKKKKAAVAAASVLCLAAAGLAVFLWWVNRPRPVISGVQAHLTVYADDAPQTIRDALLAGVTAADGDESFAVDVRILSPADGAVVEAVTPGEYKLLYYCVAAEKVTATSALTVKAPDTTPPTISGAKDQTVRVNGSISYRDGVTATDDTDGTVALQVDSSAVDLTKPGAYKVVYSASDSRGNTASVTVTVTVEPEKTQTAAPAREPAGSGDSPGIQEKLDSLCAEILDDILTDGMTDREKAEAIYNRVRKIKYVATTPASDWRQNAYNGLTTGRGDCVQYSAASRALLTAAGIPNYELQRYGGKTDHYWEIVYVDGGWYHFDACPTSSKYPIRCFLLTEDEVVAYSNSRTDRPNYYIYDHSKCPYEVVQSR</sequence>
<accession>A0A9D1IFC5</accession>
<dbReference type="Gene3D" id="2.60.40.10">
    <property type="entry name" value="Immunoglobulins"/>
    <property type="match status" value="1"/>
</dbReference>
<dbReference type="InterPro" id="IPR013783">
    <property type="entry name" value="Ig-like_fold"/>
</dbReference>
<dbReference type="Gene3D" id="3.10.620.30">
    <property type="match status" value="1"/>
</dbReference>
<evidence type="ECO:0000313" key="4">
    <source>
        <dbReference type="Proteomes" id="UP000824071"/>
    </source>
</evidence>
<dbReference type="Pfam" id="PF16403">
    <property type="entry name" value="Bact_surface_Ig-like"/>
    <property type="match status" value="1"/>
</dbReference>
<dbReference type="Pfam" id="PF01841">
    <property type="entry name" value="Transglut_core"/>
    <property type="match status" value="1"/>
</dbReference>
<feature type="region of interest" description="Disordered" evidence="1">
    <location>
        <begin position="202"/>
        <end position="225"/>
    </location>
</feature>
<dbReference type="Proteomes" id="UP000824071">
    <property type="component" value="Unassembled WGS sequence"/>
</dbReference>
<dbReference type="EMBL" id="DVMW01000025">
    <property type="protein sequence ID" value="HIU35641.1"/>
    <property type="molecule type" value="Genomic_DNA"/>
</dbReference>
<dbReference type="InterPro" id="IPR038765">
    <property type="entry name" value="Papain-like_cys_pep_sf"/>
</dbReference>
<organism evidence="3 4">
    <name type="scientific">Candidatus Fimenecus excrementigallinarum</name>
    <dbReference type="NCBI Taxonomy" id="2840816"/>
    <lineage>
        <taxon>Bacteria</taxon>
        <taxon>Bacillati</taxon>
        <taxon>Bacillota</taxon>
        <taxon>Clostridia</taxon>
        <taxon>Candidatus Fimenecus</taxon>
    </lineage>
</organism>
<dbReference type="SUPFAM" id="SSF54001">
    <property type="entry name" value="Cysteine proteinases"/>
    <property type="match status" value="1"/>
</dbReference>
<name>A0A9D1IFC5_9FIRM</name>
<reference evidence="3" key="1">
    <citation type="submission" date="2020-10" db="EMBL/GenBank/DDBJ databases">
        <authorList>
            <person name="Gilroy R."/>
        </authorList>
    </citation>
    <scope>NUCLEOTIDE SEQUENCE</scope>
    <source>
        <strain evidence="3">ChiGjej1B1-19959</strain>
    </source>
</reference>
<protein>
    <submittedName>
        <fullName evidence="3">Transglutaminase domain-containing protein</fullName>
    </submittedName>
</protein>
<proteinExistence type="predicted"/>
<evidence type="ECO:0000256" key="1">
    <source>
        <dbReference type="SAM" id="MobiDB-lite"/>
    </source>
</evidence>
<evidence type="ECO:0000313" key="3">
    <source>
        <dbReference type="EMBL" id="HIU35641.1"/>
    </source>
</evidence>
<dbReference type="SMART" id="SM00460">
    <property type="entry name" value="TGc"/>
    <property type="match status" value="1"/>
</dbReference>
<dbReference type="AlphaFoldDB" id="A0A9D1IFC5"/>
<evidence type="ECO:0000259" key="2">
    <source>
        <dbReference type="SMART" id="SM00460"/>
    </source>
</evidence>
<reference evidence="3" key="2">
    <citation type="journal article" date="2021" name="PeerJ">
        <title>Extensive microbial diversity within the chicken gut microbiome revealed by metagenomics and culture.</title>
        <authorList>
            <person name="Gilroy R."/>
            <person name="Ravi A."/>
            <person name="Getino M."/>
            <person name="Pursley I."/>
            <person name="Horton D.L."/>
            <person name="Alikhan N.F."/>
            <person name="Baker D."/>
            <person name="Gharbi K."/>
            <person name="Hall N."/>
            <person name="Watson M."/>
            <person name="Adriaenssens E.M."/>
            <person name="Foster-Nyarko E."/>
            <person name="Jarju S."/>
            <person name="Secka A."/>
            <person name="Antonio M."/>
            <person name="Oren A."/>
            <person name="Chaudhuri R.R."/>
            <person name="La Ragione R."/>
            <person name="Hildebrand F."/>
            <person name="Pallen M.J."/>
        </authorList>
    </citation>
    <scope>NUCLEOTIDE SEQUENCE</scope>
    <source>
        <strain evidence="3">ChiGjej1B1-19959</strain>
    </source>
</reference>
<comment type="caution">
    <text evidence="3">The sequence shown here is derived from an EMBL/GenBank/DDBJ whole genome shotgun (WGS) entry which is preliminary data.</text>
</comment>
<dbReference type="InterPro" id="IPR002931">
    <property type="entry name" value="Transglutaminase-like"/>
</dbReference>